<protein>
    <submittedName>
        <fullName evidence="6">IclR family transcriptional regulator</fullName>
    </submittedName>
</protein>
<dbReference type="Pfam" id="PF09339">
    <property type="entry name" value="HTH_IclR"/>
    <property type="match status" value="1"/>
</dbReference>
<evidence type="ECO:0000313" key="7">
    <source>
        <dbReference type="Proteomes" id="UP001222800"/>
    </source>
</evidence>
<proteinExistence type="predicted"/>
<dbReference type="PANTHER" id="PTHR30136:SF24">
    <property type="entry name" value="HTH-TYPE TRANSCRIPTIONAL REPRESSOR ALLR"/>
    <property type="match status" value="1"/>
</dbReference>
<dbReference type="InterPro" id="IPR011991">
    <property type="entry name" value="ArsR-like_HTH"/>
</dbReference>
<keyword evidence="7" id="KW-1185">Reference proteome</keyword>
<dbReference type="InterPro" id="IPR029016">
    <property type="entry name" value="GAF-like_dom_sf"/>
</dbReference>
<evidence type="ECO:0000259" key="4">
    <source>
        <dbReference type="PROSITE" id="PS51077"/>
    </source>
</evidence>
<keyword evidence="2" id="KW-0238">DNA-binding</keyword>
<dbReference type="SUPFAM" id="SSF46785">
    <property type="entry name" value="Winged helix' DNA-binding domain"/>
    <property type="match status" value="1"/>
</dbReference>
<evidence type="ECO:0000256" key="2">
    <source>
        <dbReference type="ARBA" id="ARBA00023125"/>
    </source>
</evidence>
<dbReference type="Proteomes" id="UP001222800">
    <property type="component" value="Chromosome"/>
</dbReference>
<dbReference type="InterPro" id="IPR050707">
    <property type="entry name" value="HTH_MetabolicPath_Reg"/>
</dbReference>
<dbReference type="Gene3D" id="1.10.10.10">
    <property type="entry name" value="Winged helix-like DNA-binding domain superfamily/Winged helix DNA-binding domain"/>
    <property type="match status" value="1"/>
</dbReference>
<dbReference type="RefSeq" id="WP_277732580.1">
    <property type="nucleotide sequence ID" value="NZ_CP120733.1"/>
</dbReference>
<feature type="domain" description="HTH iclR-type" evidence="4">
    <location>
        <begin position="5"/>
        <end position="67"/>
    </location>
</feature>
<sequence>MKDIINSIDRALDILMLLYYEQNELGVTEISKAIDISKSTVHRTLATLENKGFVQQNPSNGKYWLGIKLYALGTLAGEKMFFKNAIKPYIKELSKKFNEVVNVSILDNSNEGLPKTILILREEPKNKRFKLNPRIGSSSVVYNSAVGKCLLAFSPNTKELLEPYRGSKLNMYTKNTIRSVDELLEHLKVVKREGYSIDDEEAEIGLTCIAAPIMDTRNQDAIAAISLSGLTSKMNDIGLEKIIEEVKETADRISSILS</sequence>
<dbReference type="CDD" id="cd00090">
    <property type="entry name" value="HTH_ARSR"/>
    <property type="match status" value="1"/>
</dbReference>
<name>A0ABY8ECH3_9FIRM</name>
<dbReference type="Pfam" id="PF01614">
    <property type="entry name" value="IclR_C"/>
    <property type="match status" value="1"/>
</dbReference>
<accession>A0ABY8ECH3</accession>
<dbReference type="InterPro" id="IPR014757">
    <property type="entry name" value="Tscrpt_reg_IclR_C"/>
</dbReference>
<organism evidence="6 7">
    <name type="scientific">Tepidibacter hydrothermalis</name>
    <dbReference type="NCBI Taxonomy" id="3036126"/>
    <lineage>
        <taxon>Bacteria</taxon>
        <taxon>Bacillati</taxon>
        <taxon>Bacillota</taxon>
        <taxon>Clostridia</taxon>
        <taxon>Peptostreptococcales</taxon>
        <taxon>Peptostreptococcaceae</taxon>
        <taxon>Tepidibacter</taxon>
    </lineage>
</organism>
<dbReference type="SUPFAM" id="SSF55781">
    <property type="entry name" value="GAF domain-like"/>
    <property type="match status" value="1"/>
</dbReference>
<keyword evidence="1" id="KW-0805">Transcription regulation</keyword>
<dbReference type="PANTHER" id="PTHR30136">
    <property type="entry name" value="HELIX-TURN-HELIX TRANSCRIPTIONAL REGULATOR, ICLR FAMILY"/>
    <property type="match status" value="1"/>
</dbReference>
<evidence type="ECO:0000259" key="5">
    <source>
        <dbReference type="PROSITE" id="PS51078"/>
    </source>
</evidence>
<evidence type="ECO:0000313" key="6">
    <source>
        <dbReference type="EMBL" id="WFD10613.1"/>
    </source>
</evidence>
<keyword evidence="3" id="KW-0804">Transcription</keyword>
<evidence type="ECO:0000256" key="1">
    <source>
        <dbReference type="ARBA" id="ARBA00023015"/>
    </source>
</evidence>
<dbReference type="InterPro" id="IPR036390">
    <property type="entry name" value="WH_DNA-bd_sf"/>
</dbReference>
<dbReference type="PROSITE" id="PS51077">
    <property type="entry name" value="HTH_ICLR"/>
    <property type="match status" value="1"/>
</dbReference>
<dbReference type="PROSITE" id="PS51078">
    <property type="entry name" value="ICLR_ED"/>
    <property type="match status" value="1"/>
</dbReference>
<dbReference type="InterPro" id="IPR036388">
    <property type="entry name" value="WH-like_DNA-bd_sf"/>
</dbReference>
<reference evidence="6 7" key="1">
    <citation type="submission" date="2023-03" db="EMBL/GenBank/DDBJ databases">
        <title>Complete genome sequence of Tepidibacter sp. SWIR-1, isolated from a deep-sea hydrothermal vent.</title>
        <authorList>
            <person name="Li X."/>
        </authorList>
    </citation>
    <scope>NUCLEOTIDE SEQUENCE [LARGE SCALE GENOMIC DNA]</scope>
    <source>
        <strain evidence="6 7">SWIR-1</strain>
    </source>
</reference>
<dbReference type="EMBL" id="CP120733">
    <property type="protein sequence ID" value="WFD10613.1"/>
    <property type="molecule type" value="Genomic_DNA"/>
</dbReference>
<dbReference type="Gene3D" id="3.30.450.40">
    <property type="match status" value="1"/>
</dbReference>
<dbReference type="InterPro" id="IPR005471">
    <property type="entry name" value="Tscrpt_reg_IclR_N"/>
</dbReference>
<gene>
    <name evidence="6" type="ORF">P4S50_00645</name>
</gene>
<dbReference type="SMART" id="SM00346">
    <property type="entry name" value="HTH_ICLR"/>
    <property type="match status" value="1"/>
</dbReference>
<evidence type="ECO:0000256" key="3">
    <source>
        <dbReference type="ARBA" id="ARBA00023163"/>
    </source>
</evidence>
<feature type="domain" description="IclR-ED" evidence="5">
    <location>
        <begin position="68"/>
        <end position="258"/>
    </location>
</feature>